<name>X0VU02_9ZZZZ</name>
<proteinExistence type="predicted"/>
<evidence type="ECO:0000313" key="1">
    <source>
        <dbReference type="EMBL" id="GAG04001.1"/>
    </source>
</evidence>
<dbReference type="AlphaFoldDB" id="X0VU02"/>
<accession>X0VU02</accession>
<reference evidence="1" key="1">
    <citation type="journal article" date="2014" name="Front. Microbiol.">
        <title>High frequency of phylogenetically diverse reductive dehalogenase-homologous genes in deep subseafloor sedimentary metagenomes.</title>
        <authorList>
            <person name="Kawai M."/>
            <person name="Futagami T."/>
            <person name="Toyoda A."/>
            <person name="Takaki Y."/>
            <person name="Nishi S."/>
            <person name="Hori S."/>
            <person name="Arai W."/>
            <person name="Tsubouchi T."/>
            <person name="Morono Y."/>
            <person name="Uchiyama I."/>
            <person name="Ito T."/>
            <person name="Fujiyama A."/>
            <person name="Inagaki F."/>
            <person name="Takami H."/>
        </authorList>
    </citation>
    <scope>NUCLEOTIDE SEQUENCE</scope>
    <source>
        <strain evidence="1">Expedition CK06-06</strain>
    </source>
</reference>
<protein>
    <submittedName>
        <fullName evidence="1">Uncharacterized protein</fullName>
    </submittedName>
</protein>
<dbReference type="EMBL" id="BARS01026740">
    <property type="protein sequence ID" value="GAG04001.1"/>
    <property type="molecule type" value="Genomic_DNA"/>
</dbReference>
<organism evidence="1">
    <name type="scientific">marine sediment metagenome</name>
    <dbReference type="NCBI Taxonomy" id="412755"/>
    <lineage>
        <taxon>unclassified sequences</taxon>
        <taxon>metagenomes</taxon>
        <taxon>ecological metagenomes</taxon>
    </lineage>
</organism>
<gene>
    <name evidence="1" type="ORF">S01H1_42103</name>
</gene>
<sequence length="72" mass="8334">MITDIDRQFQFSGEIDFDCEICTGYLEELIKELDGGTSKYRMGFRVEEDGRLHFVEVRPLKTRGKQNASSNL</sequence>
<comment type="caution">
    <text evidence="1">The sequence shown here is derived from an EMBL/GenBank/DDBJ whole genome shotgun (WGS) entry which is preliminary data.</text>
</comment>